<keyword evidence="2" id="KW-1185">Reference proteome</keyword>
<organism evidence="1 2">
    <name type="scientific">Dermatophagoides farinae</name>
    <name type="common">American house dust mite</name>
    <dbReference type="NCBI Taxonomy" id="6954"/>
    <lineage>
        <taxon>Eukaryota</taxon>
        <taxon>Metazoa</taxon>
        <taxon>Ecdysozoa</taxon>
        <taxon>Arthropoda</taxon>
        <taxon>Chelicerata</taxon>
        <taxon>Arachnida</taxon>
        <taxon>Acari</taxon>
        <taxon>Acariformes</taxon>
        <taxon>Sarcoptiformes</taxon>
        <taxon>Astigmata</taxon>
        <taxon>Psoroptidia</taxon>
        <taxon>Analgoidea</taxon>
        <taxon>Pyroglyphidae</taxon>
        <taxon>Dermatophagoidinae</taxon>
        <taxon>Dermatophagoides</taxon>
    </lineage>
</organism>
<feature type="non-terminal residue" evidence="1">
    <location>
        <position position="73"/>
    </location>
</feature>
<evidence type="ECO:0000313" key="2">
    <source>
        <dbReference type="Proteomes" id="UP000790347"/>
    </source>
</evidence>
<dbReference type="EMBL" id="ASGP02000001">
    <property type="protein sequence ID" value="KAH9528140.1"/>
    <property type="molecule type" value="Genomic_DNA"/>
</dbReference>
<comment type="caution">
    <text evidence="1">The sequence shown here is derived from an EMBL/GenBank/DDBJ whole genome shotgun (WGS) entry which is preliminary data.</text>
</comment>
<gene>
    <name evidence="1" type="ORF">DERF_002110</name>
</gene>
<reference evidence="1" key="1">
    <citation type="submission" date="2013-05" db="EMBL/GenBank/DDBJ databases">
        <authorList>
            <person name="Yim A.K.Y."/>
            <person name="Chan T.F."/>
            <person name="Ji K.M."/>
            <person name="Liu X.Y."/>
            <person name="Zhou J.W."/>
            <person name="Li R.Q."/>
            <person name="Yang K.Y."/>
            <person name="Li J."/>
            <person name="Li M."/>
            <person name="Law P.T.W."/>
            <person name="Wu Y.L."/>
            <person name="Cai Z.L."/>
            <person name="Qin H."/>
            <person name="Bao Y."/>
            <person name="Leung R.K.K."/>
            <person name="Ng P.K.S."/>
            <person name="Zou J."/>
            <person name="Zhong X.J."/>
            <person name="Ran P.X."/>
            <person name="Zhong N.S."/>
            <person name="Liu Z.G."/>
            <person name="Tsui S.K.W."/>
        </authorList>
    </citation>
    <scope>NUCLEOTIDE SEQUENCE</scope>
    <source>
        <strain evidence="1">Derf</strain>
        <tissue evidence="1">Whole organism</tissue>
    </source>
</reference>
<protein>
    <submittedName>
        <fullName evidence="1">Uncharacterized protein</fullName>
    </submittedName>
</protein>
<accession>A0A922IBS7</accession>
<evidence type="ECO:0000313" key="1">
    <source>
        <dbReference type="EMBL" id="KAH9528140.1"/>
    </source>
</evidence>
<feature type="non-terminal residue" evidence="1">
    <location>
        <position position="1"/>
    </location>
</feature>
<dbReference type="AlphaFoldDB" id="A0A922IBS7"/>
<dbReference type="Proteomes" id="UP000790347">
    <property type="component" value="Unassembled WGS sequence"/>
</dbReference>
<name>A0A922IBS7_DERFA</name>
<reference evidence="1" key="2">
    <citation type="journal article" date="2022" name="Res Sq">
        <title>Comparative Genomics Reveals Insights into the Divergent Evolution of Astigmatic Mites and Household Pest Adaptations.</title>
        <authorList>
            <person name="Xiong Q."/>
            <person name="Wan A.T.-Y."/>
            <person name="Liu X.-Y."/>
            <person name="Fung C.S.-H."/>
            <person name="Xiao X."/>
            <person name="Malainual N."/>
            <person name="Hou J."/>
            <person name="Wang L."/>
            <person name="Wang M."/>
            <person name="Yang K."/>
            <person name="Cui Y."/>
            <person name="Leung E."/>
            <person name="Nong W."/>
            <person name="Shin S.-K."/>
            <person name="Au S."/>
            <person name="Jeong K.Y."/>
            <person name="Chew F.T."/>
            <person name="Hui J."/>
            <person name="Leung T.F."/>
            <person name="Tungtrongchitr A."/>
            <person name="Zhong N."/>
            <person name="Liu Z."/>
            <person name="Tsui S."/>
        </authorList>
    </citation>
    <scope>NUCLEOTIDE SEQUENCE</scope>
    <source>
        <strain evidence="1">Derf</strain>
        <tissue evidence="1">Whole organism</tissue>
    </source>
</reference>
<sequence length="73" mass="8628">TKISQQLGHLIEKFANINYYQDIKLYNPYHIRFGGGCDLIECFSLKTMVVLLHILLYRTLVIITDNWSHFLQI</sequence>
<proteinExistence type="predicted"/>